<keyword evidence="1" id="KW-1133">Transmembrane helix</keyword>
<dbReference type="AlphaFoldDB" id="A0A9P6MUE1"/>
<proteinExistence type="predicted"/>
<keyword evidence="1" id="KW-0472">Membrane</keyword>
<keyword evidence="1" id="KW-0812">Transmembrane</keyword>
<keyword evidence="3" id="KW-1185">Reference proteome</keyword>
<evidence type="ECO:0000256" key="1">
    <source>
        <dbReference type="SAM" id="Phobius"/>
    </source>
</evidence>
<evidence type="ECO:0000313" key="2">
    <source>
        <dbReference type="EMBL" id="KAG0013881.1"/>
    </source>
</evidence>
<gene>
    <name evidence="2" type="ORF">BGZ80_010791</name>
</gene>
<accession>A0A9P6MUE1</accession>
<feature type="transmembrane region" description="Helical" evidence="1">
    <location>
        <begin position="6"/>
        <end position="27"/>
    </location>
</feature>
<comment type="caution">
    <text evidence="2">The sequence shown here is derived from an EMBL/GenBank/DDBJ whole genome shotgun (WGS) entry which is preliminary data.</text>
</comment>
<sequence length="111" mass="12658">MTVVPVSQSILGFTGGVVSSMTAYSLVAEQIRKDARALDQSLQRFRRTIEYGLPLFIRDEEFLQVMNALEVTSRRQKREKSLWRKVKQAGQWNWNAGLAGAVGAFHEWKQS</sequence>
<dbReference type="OrthoDB" id="2321229at2759"/>
<protein>
    <submittedName>
        <fullName evidence="2">Uncharacterized protein</fullName>
    </submittedName>
</protein>
<name>A0A9P6MUE1_9FUNG</name>
<organism evidence="2 3">
    <name type="scientific">Entomortierella chlamydospora</name>
    <dbReference type="NCBI Taxonomy" id="101097"/>
    <lineage>
        <taxon>Eukaryota</taxon>
        <taxon>Fungi</taxon>
        <taxon>Fungi incertae sedis</taxon>
        <taxon>Mucoromycota</taxon>
        <taxon>Mortierellomycotina</taxon>
        <taxon>Mortierellomycetes</taxon>
        <taxon>Mortierellales</taxon>
        <taxon>Mortierellaceae</taxon>
        <taxon>Entomortierella</taxon>
    </lineage>
</organism>
<reference evidence="2" key="1">
    <citation type="journal article" date="2020" name="Fungal Divers.">
        <title>Resolving the Mortierellaceae phylogeny through synthesis of multi-gene phylogenetics and phylogenomics.</title>
        <authorList>
            <person name="Vandepol N."/>
            <person name="Liber J."/>
            <person name="Desiro A."/>
            <person name="Na H."/>
            <person name="Kennedy M."/>
            <person name="Barry K."/>
            <person name="Grigoriev I.V."/>
            <person name="Miller A.N."/>
            <person name="O'Donnell K."/>
            <person name="Stajich J.E."/>
            <person name="Bonito G."/>
        </authorList>
    </citation>
    <scope>NUCLEOTIDE SEQUENCE</scope>
    <source>
        <strain evidence="2">NRRL 2769</strain>
    </source>
</reference>
<dbReference type="Proteomes" id="UP000703661">
    <property type="component" value="Unassembled WGS sequence"/>
</dbReference>
<dbReference type="EMBL" id="JAAAID010000791">
    <property type="protein sequence ID" value="KAG0013881.1"/>
    <property type="molecule type" value="Genomic_DNA"/>
</dbReference>
<evidence type="ECO:0000313" key="3">
    <source>
        <dbReference type="Proteomes" id="UP000703661"/>
    </source>
</evidence>